<evidence type="ECO:0000256" key="1">
    <source>
        <dbReference type="ARBA" id="ARBA00007949"/>
    </source>
</evidence>
<feature type="compositionally biased region" description="Polar residues" evidence="2">
    <location>
        <begin position="766"/>
        <end position="778"/>
    </location>
</feature>
<dbReference type="InterPro" id="IPR007751">
    <property type="entry name" value="DUF676_lipase-like"/>
</dbReference>
<feature type="region of interest" description="Disordered" evidence="2">
    <location>
        <begin position="924"/>
        <end position="956"/>
    </location>
</feature>
<evidence type="ECO:0000313" key="4">
    <source>
        <dbReference type="Ensembl" id="ENSCLAP00000003241.1"/>
    </source>
</evidence>
<dbReference type="InterPro" id="IPR022122">
    <property type="entry name" value="DUF3657"/>
</dbReference>
<dbReference type="OMA" id="HFHPRKG"/>
<feature type="compositionally biased region" description="Basic and acidic residues" evidence="2">
    <location>
        <begin position="817"/>
        <end position="839"/>
    </location>
</feature>
<dbReference type="InterPro" id="IPR044294">
    <property type="entry name" value="Lipase-like"/>
</dbReference>
<dbReference type="FunFam" id="3.40.50.1820:FF:000004">
    <property type="entry name" value="Protein FAM135A isoform a"/>
    <property type="match status" value="1"/>
</dbReference>
<gene>
    <name evidence="4" type="primary">FAM135B</name>
</gene>
<dbReference type="Pfam" id="PF05057">
    <property type="entry name" value="DUF676"/>
    <property type="match status" value="1"/>
</dbReference>
<evidence type="ECO:0000259" key="3">
    <source>
        <dbReference type="Pfam" id="PF05057"/>
    </source>
</evidence>
<dbReference type="Gene3D" id="3.40.50.1820">
    <property type="entry name" value="alpha/beta hydrolase"/>
    <property type="match status" value="1"/>
</dbReference>
<feature type="domain" description="DUF676" evidence="3">
    <location>
        <begin position="1134"/>
        <end position="1327"/>
    </location>
</feature>
<sequence length="1403" mass="155810">MCEVQGTVEFSVELHKFYNVDLFQRGYYQIRVTLKVSSRIPHRLSASIVGQTESSSLHSACVHEGTVHSRVFQILYRNEEVPINDAVIFRAHLLLDGERVEDALSEVDFQLKVDLHFTDSEQQLRDVVGAPMISSRTLGLHFHPRRGLHHQVPVMFDYFHLSVISVTIHAALVALQQPLISFTRPGRGSWLGKGGPDTGQEQSIISLENLVFGAGYCKPTSSEGSFYVPSENCMQHAHKWHRDLCLLLLQAYQGLRLYFLVIMRDIPELPHMDLEALAVEETLSQLCSELQMLNNPEKIAEQISKDLAWLASHLTALWTQFLDTVTLHSRVTTYLTQEHHNLRVRRFSEAFFYMEHQKLAVLTFQENLMQSHSQLSLDVRNSEYLTSMPPLPAECLDIDGDWNTLPVIFEDRYVDCPVTGHNLSVYPNFDGPATIPTIMNLKEKKENRTVNGTSSLKEGLVLSTMKPAQMDPDEEEVSRCPEPGENVTTQNRVDMCFESEVYLTIGEFQNKAGVAEDECWTGQKSDAGTYPLAEVDVPRSMGPNDAHAPVLTYIDVKSSNKNPHRPEPIELLSGHHETRSSRDKCGFERPSKMVAGGTHQDSISPDKLALTELSTVGKGTDQEGKPGLLSLKLTHAKPCDHLSYTLRAPLDVKSSLQDSHTEEQEELSVLSGVIKRSSSIISDSGIESEPSSVAWSEARSRALELPSDREVLYHLAQRYAVHRNSLEGGHTESNTSLPSGIQASLTSISSLPFEEEERELALTKLTKSVSAPQISSPEETAESADLVNKQGGSAEASDMHSKSKVSPAHSSQPCDGSRTKDDGEDHSLVEVDLDAEKRQGPGYMDIPKGKETWLVAQGSCPLDGRTESTTGVETKGLHLKIPRTITLENAKTRSFHGGQMETTKGRLKDLNVGRLILSNSSISEDGEMSHHKVPEFSCPSAANTTQPNSADQQSSSPCLIEGTMLNRGPDTSLEVEHEAGTVCPTVTHSISSHVLRNQEPKAGTSIMGSHLNPTETFTLDSLKAVEVVNLSLSCTATCLPFSSVPKETPARAGFSSKQTPVPITHQPLGSFGVVSTHSSKLEEEVSERMFSFYQAKEKFKKELKIEGFLYSDLSVLASDTPYFPPEENEENLEDGIHLVVCVHGLDGNSADLRLVKTFIELGLPGGKLDFLMSEKNQMDTFADFDTMTDRLLDEIIQHIQLYNLSISRISFIGHSLGNIIIRSVLTRPRFRYYLNKLHTFLSLSGPHLGTLYSNSTLVSTGLWLMQKLKKSGSLLQLTFRDNADLRKCFLYQLSQKTGLQYFKNVVLVASPQDRYVPFHSARIEMCKTALKDRHTGPVYAEMINNLLGPLVAAKDCTLIRHNVFHALPNTANTLIGRAAHIAVLDSELFLEKFFLVAGLNYFK</sequence>
<dbReference type="SUPFAM" id="SSF53474">
    <property type="entry name" value="alpha/beta-Hydrolases"/>
    <property type="match status" value="1"/>
</dbReference>
<reference evidence="4" key="1">
    <citation type="submission" date="2025-05" db="UniProtKB">
        <authorList>
            <consortium name="Ensembl"/>
        </authorList>
    </citation>
    <scope>IDENTIFICATION</scope>
</reference>
<dbReference type="Proteomes" id="UP000694398">
    <property type="component" value="Unassembled WGS sequence"/>
</dbReference>
<dbReference type="PANTHER" id="PTHR12482">
    <property type="entry name" value="LIPASE ROG1-RELATED-RELATED"/>
    <property type="match status" value="1"/>
</dbReference>
<evidence type="ECO:0000313" key="5">
    <source>
        <dbReference type="Proteomes" id="UP000694398"/>
    </source>
</evidence>
<organism evidence="4 5">
    <name type="scientific">Chinchilla lanigera</name>
    <name type="common">Long-tailed chinchilla</name>
    <name type="synonym">Chinchilla villidera</name>
    <dbReference type="NCBI Taxonomy" id="34839"/>
    <lineage>
        <taxon>Eukaryota</taxon>
        <taxon>Metazoa</taxon>
        <taxon>Chordata</taxon>
        <taxon>Craniata</taxon>
        <taxon>Vertebrata</taxon>
        <taxon>Euteleostomi</taxon>
        <taxon>Mammalia</taxon>
        <taxon>Eutheria</taxon>
        <taxon>Euarchontoglires</taxon>
        <taxon>Glires</taxon>
        <taxon>Rodentia</taxon>
        <taxon>Hystricomorpha</taxon>
        <taxon>Chinchillidae</taxon>
        <taxon>Chinchilla</taxon>
    </lineage>
</organism>
<dbReference type="Ensembl" id="ENSCLAT00000003306.1">
    <property type="protein sequence ID" value="ENSCLAP00000003241.1"/>
    <property type="gene ID" value="ENSCLAG00000002324.1"/>
</dbReference>
<dbReference type="RefSeq" id="XP_005398105.1">
    <property type="nucleotide sequence ID" value="XM_005398048.2"/>
</dbReference>
<dbReference type="InterPro" id="IPR029058">
    <property type="entry name" value="AB_hydrolase_fold"/>
</dbReference>
<dbReference type="RefSeq" id="XP_005398104.1">
    <property type="nucleotide sequence ID" value="XM_005398047.2"/>
</dbReference>
<dbReference type="CTD" id="51059"/>
<feature type="region of interest" description="Disordered" evidence="2">
    <location>
        <begin position="766"/>
        <end position="846"/>
    </location>
</feature>
<dbReference type="GeneID" id="102021216"/>
<proteinExistence type="inferred from homology"/>
<comment type="similarity">
    <text evidence="1">Belongs to the FAM135 family.</text>
</comment>
<dbReference type="PANTHER" id="PTHR12482:SF3">
    <property type="entry name" value="PROTEIN FAM135B"/>
    <property type="match status" value="1"/>
</dbReference>
<protein>
    <submittedName>
        <fullName evidence="4">Family with sequence similarity 135 member B</fullName>
    </submittedName>
</protein>
<dbReference type="Ensembl" id="ENSCLAT00000003307.1">
    <property type="protein sequence ID" value="ENSCLAP00000003242.1"/>
    <property type="gene ID" value="ENSCLAG00000002324.1"/>
</dbReference>
<dbReference type="Pfam" id="PF12394">
    <property type="entry name" value="DUF3657"/>
    <property type="match status" value="1"/>
</dbReference>
<accession>A0A8C2UU90</accession>
<dbReference type="GeneTree" id="ENSGT00940000156079"/>
<name>A0A8C2UU90_CHILA</name>
<feature type="compositionally biased region" description="Polar residues" evidence="2">
    <location>
        <begin position="940"/>
        <end position="956"/>
    </location>
</feature>
<keyword evidence="5" id="KW-1185">Reference proteome</keyword>
<evidence type="ECO:0000256" key="2">
    <source>
        <dbReference type="SAM" id="MobiDB-lite"/>
    </source>
</evidence>
<dbReference type="OrthoDB" id="273452at2759"/>
<dbReference type="RefSeq" id="XP_005398103.1">
    <property type="nucleotide sequence ID" value="XM_005398046.2"/>
</dbReference>